<organism evidence="9 10">
    <name type="scientific">Alkalidesulfovibrio alkalitolerans DSM 16529</name>
    <dbReference type="NCBI Taxonomy" id="1121439"/>
    <lineage>
        <taxon>Bacteria</taxon>
        <taxon>Pseudomonadati</taxon>
        <taxon>Thermodesulfobacteriota</taxon>
        <taxon>Desulfovibrionia</taxon>
        <taxon>Desulfovibrionales</taxon>
        <taxon>Desulfovibrionaceae</taxon>
        <taxon>Alkalidesulfovibrio</taxon>
    </lineage>
</organism>
<dbReference type="HAMAP" id="MF_01903">
    <property type="entry name" value="XGPRT"/>
    <property type="match status" value="1"/>
</dbReference>
<keyword evidence="2 9" id="KW-0328">Glycosyltransferase</keyword>
<dbReference type="eggNOG" id="COG2236">
    <property type="taxonomic scope" value="Bacteria"/>
</dbReference>
<dbReference type="RefSeq" id="WP_020885422.1">
    <property type="nucleotide sequence ID" value="NZ_ATHI01000011.1"/>
</dbReference>
<evidence type="ECO:0000259" key="8">
    <source>
        <dbReference type="Pfam" id="PF00156"/>
    </source>
</evidence>
<dbReference type="GO" id="GO:0032263">
    <property type="term" value="P:GMP salvage"/>
    <property type="evidence" value="ECO:0007669"/>
    <property type="project" value="UniProtKB-UniPathway"/>
</dbReference>
<evidence type="ECO:0000256" key="6">
    <source>
        <dbReference type="ARBA" id="ARBA00022842"/>
    </source>
</evidence>
<dbReference type="PANTHER" id="PTHR39563:SF1">
    <property type="entry name" value="XANTHINE-GUANINE PHOSPHORIBOSYLTRANSFERASE"/>
    <property type="match status" value="1"/>
</dbReference>
<keyword evidence="1" id="KW-1003">Cell membrane</keyword>
<dbReference type="Pfam" id="PF00156">
    <property type="entry name" value="Pribosyltran"/>
    <property type="match status" value="1"/>
</dbReference>
<dbReference type="Gene3D" id="3.40.50.2020">
    <property type="match status" value="1"/>
</dbReference>
<sequence length="167" mass="18884">MSSRERYTRMFPVSWEQLHRDSKALAWRLSEMPDIRGVVAVTRGGMFPAAVIARELDIRVIDTISVVSYDWQDQSAEPRVVKPLAIESDGEGLIVVDDLVDSGQTLRHVRKLLPKARFATVYAKPAGRPAVDVFITEVSQDTWILQPWDSEHQFVQPIAKLRNGEGE</sequence>
<evidence type="ECO:0000256" key="5">
    <source>
        <dbReference type="ARBA" id="ARBA00022726"/>
    </source>
</evidence>
<keyword evidence="4" id="KW-0479">Metal-binding</keyword>
<evidence type="ECO:0000313" key="9">
    <source>
        <dbReference type="EMBL" id="EPR34368.1"/>
    </source>
</evidence>
<accession>S7UPX7</accession>
<evidence type="ECO:0000256" key="1">
    <source>
        <dbReference type="ARBA" id="ARBA00022475"/>
    </source>
</evidence>
<dbReference type="GO" id="GO:0032265">
    <property type="term" value="P:XMP salvage"/>
    <property type="evidence" value="ECO:0007669"/>
    <property type="project" value="UniProtKB-UniPathway"/>
</dbReference>
<keyword evidence="10" id="KW-1185">Reference proteome</keyword>
<feature type="domain" description="Phosphoribosyltransferase" evidence="8">
    <location>
        <begin position="14"/>
        <end position="153"/>
    </location>
</feature>
<dbReference type="NCBIfam" id="NF006613">
    <property type="entry name" value="PRK09177.1"/>
    <property type="match status" value="1"/>
</dbReference>
<dbReference type="UniPathway" id="UPA00909">
    <property type="reaction ID" value="UER00887"/>
</dbReference>
<protein>
    <submittedName>
        <fullName evidence="9">Xanthine phosphoribosyltransferase</fullName>
    </submittedName>
</protein>
<dbReference type="PATRIC" id="fig|1121439.3.peg.1228"/>
<dbReference type="InterPro" id="IPR023747">
    <property type="entry name" value="Xanthine_Guanine_PRibTrfase"/>
</dbReference>
<dbReference type="EMBL" id="ATHI01000011">
    <property type="protein sequence ID" value="EPR34368.1"/>
    <property type="molecule type" value="Genomic_DNA"/>
</dbReference>
<keyword evidence="7" id="KW-0472">Membrane</keyword>
<dbReference type="GO" id="GO:0006166">
    <property type="term" value="P:purine ribonucleoside salvage"/>
    <property type="evidence" value="ECO:0007669"/>
    <property type="project" value="UniProtKB-KW"/>
</dbReference>
<keyword evidence="3 9" id="KW-0808">Transferase</keyword>
<evidence type="ECO:0000256" key="7">
    <source>
        <dbReference type="ARBA" id="ARBA00023136"/>
    </source>
</evidence>
<proteinExistence type="inferred from homology"/>
<dbReference type="PANTHER" id="PTHR39563">
    <property type="entry name" value="XANTHINE PHOSPHORIBOSYLTRANSFERASE"/>
    <property type="match status" value="1"/>
</dbReference>
<gene>
    <name evidence="9" type="ORF">dsat_0016</name>
</gene>
<keyword evidence="6" id="KW-0460">Magnesium</keyword>
<dbReference type="GO" id="GO:0000310">
    <property type="term" value="F:xanthine phosphoribosyltransferase activity"/>
    <property type="evidence" value="ECO:0007669"/>
    <property type="project" value="InterPro"/>
</dbReference>
<dbReference type="STRING" id="1121439.dsat_0016"/>
<dbReference type="UniPathway" id="UPA00602">
    <property type="reaction ID" value="UER00658"/>
</dbReference>
<dbReference type="InterPro" id="IPR029057">
    <property type="entry name" value="PRTase-like"/>
</dbReference>
<comment type="caution">
    <text evidence="9">The sequence shown here is derived from an EMBL/GenBank/DDBJ whole genome shotgun (WGS) entry which is preliminary data.</text>
</comment>
<dbReference type="InterPro" id="IPR000836">
    <property type="entry name" value="PRTase_dom"/>
</dbReference>
<dbReference type="SUPFAM" id="SSF53271">
    <property type="entry name" value="PRTase-like"/>
    <property type="match status" value="1"/>
</dbReference>
<evidence type="ECO:0000256" key="2">
    <source>
        <dbReference type="ARBA" id="ARBA00022676"/>
    </source>
</evidence>
<evidence type="ECO:0000256" key="3">
    <source>
        <dbReference type="ARBA" id="ARBA00022679"/>
    </source>
</evidence>
<dbReference type="CDD" id="cd06223">
    <property type="entry name" value="PRTases_typeI"/>
    <property type="match status" value="1"/>
</dbReference>
<evidence type="ECO:0000256" key="4">
    <source>
        <dbReference type="ARBA" id="ARBA00022723"/>
    </source>
</evidence>
<name>S7UPX7_9BACT</name>
<evidence type="ECO:0000313" key="10">
    <source>
        <dbReference type="Proteomes" id="UP000014975"/>
    </source>
</evidence>
<dbReference type="AlphaFoldDB" id="S7UPX7"/>
<dbReference type="OrthoDB" id="9789690at2"/>
<dbReference type="Proteomes" id="UP000014975">
    <property type="component" value="Unassembled WGS sequence"/>
</dbReference>
<dbReference type="GO" id="GO:0046872">
    <property type="term" value="F:metal ion binding"/>
    <property type="evidence" value="ECO:0007669"/>
    <property type="project" value="UniProtKB-KW"/>
</dbReference>
<keyword evidence="5" id="KW-0660">Purine salvage</keyword>
<reference evidence="9 10" key="1">
    <citation type="journal article" date="2013" name="Genome Announc.">
        <title>Draft genome sequences for three mercury-methylating, sulfate-reducing bacteria.</title>
        <authorList>
            <person name="Brown S.D."/>
            <person name="Hurt R.A.Jr."/>
            <person name="Gilmour C.C."/>
            <person name="Elias D.A."/>
        </authorList>
    </citation>
    <scope>NUCLEOTIDE SEQUENCE [LARGE SCALE GENOMIC DNA]</scope>
    <source>
        <strain evidence="9 10">DSM 16529</strain>
    </source>
</reference>